<dbReference type="PANTHER" id="PTHR30521">
    <property type="entry name" value="DEFERROCHELATASE/PEROXIDASE"/>
    <property type="match status" value="1"/>
</dbReference>
<accession>A0A2D3V6M4</accession>
<evidence type="ECO:0000256" key="1">
    <source>
        <dbReference type="ARBA" id="ARBA00001970"/>
    </source>
</evidence>
<feature type="domain" description="Dyp-type peroxidase C-terminal" evidence="9">
    <location>
        <begin position="243"/>
        <end position="415"/>
    </location>
</feature>
<dbReference type="Pfam" id="PF20628">
    <property type="entry name" value="Dyp_perox_C"/>
    <property type="match status" value="1"/>
</dbReference>
<dbReference type="EMBL" id="FJUY01000002">
    <property type="protein sequence ID" value="CZT15973.1"/>
    <property type="molecule type" value="Genomic_DNA"/>
</dbReference>
<dbReference type="GO" id="GO:0004601">
    <property type="term" value="F:peroxidase activity"/>
    <property type="evidence" value="ECO:0007669"/>
    <property type="project" value="UniProtKB-KW"/>
</dbReference>
<evidence type="ECO:0000256" key="2">
    <source>
        <dbReference type="ARBA" id="ARBA00022559"/>
    </source>
</evidence>
<keyword evidence="7" id="KW-0408">Iron</keyword>
<evidence type="ECO:0000259" key="10">
    <source>
        <dbReference type="Pfam" id="PF21105"/>
    </source>
</evidence>
<evidence type="ECO:0000259" key="9">
    <source>
        <dbReference type="Pfam" id="PF20628"/>
    </source>
</evidence>
<dbReference type="Proteomes" id="UP000225277">
    <property type="component" value="Unassembled WGS sequence"/>
</dbReference>
<gene>
    <name evidence="11" type="ORF">RCC_01813</name>
</gene>
<evidence type="ECO:0000256" key="8">
    <source>
        <dbReference type="ARBA" id="ARBA00025737"/>
    </source>
</evidence>
<dbReference type="InterPro" id="IPR049509">
    <property type="entry name" value="DyP_N"/>
</dbReference>
<evidence type="ECO:0000256" key="7">
    <source>
        <dbReference type="ARBA" id="ARBA00023004"/>
    </source>
</evidence>
<protein>
    <recommendedName>
        <fullName evidence="13">Dyp-type peroxidase</fullName>
    </recommendedName>
</protein>
<dbReference type="NCBIfam" id="TIGR01413">
    <property type="entry name" value="Dyp_perox_fam"/>
    <property type="match status" value="1"/>
</dbReference>
<dbReference type="PROSITE" id="PS51404">
    <property type="entry name" value="DYP_PEROXIDASE"/>
    <property type="match status" value="1"/>
</dbReference>
<comment type="similarity">
    <text evidence="8">Belongs to the DyP-type peroxidase family.</text>
</comment>
<dbReference type="GO" id="GO:0046872">
    <property type="term" value="F:metal ion binding"/>
    <property type="evidence" value="ECO:0007669"/>
    <property type="project" value="UniProtKB-KW"/>
</dbReference>
<dbReference type="GO" id="GO:0020037">
    <property type="term" value="F:heme binding"/>
    <property type="evidence" value="ECO:0007669"/>
    <property type="project" value="InterPro"/>
</dbReference>
<evidence type="ECO:0000256" key="5">
    <source>
        <dbReference type="ARBA" id="ARBA00022729"/>
    </source>
</evidence>
<organism evidence="11 12">
    <name type="scientific">Ramularia collo-cygni</name>
    <dbReference type="NCBI Taxonomy" id="112498"/>
    <lineage>
        <taxon>Eukaryota</taxon>
        <taxon>Fungi</taxon>
        <taxon>Dikarya</taxon>
        <taxon>Ascomycota</taxon>
        <taxon>Pezizomycotina</taxon>
        <taxon>Dothideomycetes</taxon>
        <taxon>Dothideomycetidae</taxon>
        <taxon>Mycosphaerellales</taxon>
        <taxon>Mycosphaerellaceae</taxon>
        <taxon>Ramularia</taxon>
    </lineage>
</organism>
<evidence type="ECO:0008006" key="13">
    <source>
        <dbReference type="Google" id="ProtNLM"/>
    </source>
</evidence>
<dbReference type="InterPro" id="IPR006314">
    <property type="entry name" value="Dyp_peroxidase"/>
</dbReference>
<dbReference type="PANTHER" id="PTHR30521:SF4">
    <property type="entry name" value="DEFERROCHELATASE"/>
    <property type="match status" value="1"/>
</dbReference>
<dbReference type="STRING" id="112498.A0A2D3V6M4"/>
<dbReference type="SUPFAM" id="SSF54909">
    <property type="entry name" value="Dimeric alpha+beta barrel"/>
    <property type="match status" value="1"/>
</dbReference>
<reference evidence="11 12" key="1">
    <citation type="submission" date="2016-03" db="EMBL/GenBank/DDBJ databases">
        <authorList>
            <person name="Ploux O."/>
        </authorList>
    </citation>
    <scope>NUCLEOTIDE SEQUENCE [LARGE SCALE GENOMIC DNA]</scope>
    <source>
        <strain evidence="11 12">URUG2</strain>
    </source>
</reference>
<dbReference type="Pfam" id="PF21105">
    <property type="entry name" value="DyP_N"/>
    <property type="match status" value="1"/>
</dbReference>
<dbReference type="RefSeq" id="XP_023622866.1">
    <property type="nucleotide sequence ID" value="XM_023767098.1"/>
</dbReference>
<sequence length="502" mass="53950">MAATLLPDLANVQGDILLRGLPKETETFAFFTITNGTKFCKLLRTVATEEISHTQNTLDTRKQIKDFKANAGAAGPTTKLPTVGANISFSAKGLQKIAQATGTDLKTGDADFEAGMKSSAVGTLNDPKKDGSATPKWDDEWLNNNIDGVLLVAGNTTALVNEKLDRITKLFGDSMKLAFKHSGKVRPGEQKGHEHFGYMDGVSQPVVSDLPNLTEEESAVPPGQDKIAQGVILCGRPGDVSAATRPAWTVDGSFLAFRKLKQNVQDFDNFLQTSANSLGVFKDQLGARLVGRWKSGCPINLQPDFDDIKIGKDAKQNNLFEFDTDGINIEKIGLGGVLPASRLVCPIGAHIRKTNPRGDQPGGRAAVHQHRILRAGIPYGPEISEDAGAERGLLFACYQSNLNQGFTFIQQRWANNEAFRFQGGGVDAVMGQVNDKAEVDMLGLFPQDASRPLKLPGINRFVVPKGGEYFFSPSMKALTGVLSEVKAAAANGTNGTNGHKEL</sequence>
<name>A0A2D3V6M4_9PEZI</name>
<proteinExistence type="inferred from homology"/>
<feature type="domain" description="DyP dimeric alpha+beta barrel" evidence="10">
    <location>
        <begin position="11"/>
        <end position="187"/>
    </location>
</feature>
<dbReference type="AlphaFoldDB" id="A0A2D3V6M4"/>
<evidence type="ECO:0000313" key="12">
    <source>
        <dbReference type="Proteomes" id="UP000225277"/>
    </source>
</evidence>
<evidence type="ECO:0000256" key="3">
    <source>
        <dbReference type="ARBA" id="ARBA00022617"/>
    </source>
</evidence>
<keyword evidence="2" id="KW-0575">Peroxidase</keyword>
<keyword evidence="3" id="KW-0349">Heme</keyword>
<dbReference type="GeneID" id="35597040"/>
<keyword evidence="12" id="KW-1185">Reference proteome</keyword>
<dbReference type="OrthoDB" id="3207336at2759"/>
<keyword evidence="5" id="KW-0732">Signal</keyword>
<comment type="cofactor">
    <cofactor evidence="1">
        <name>heme b</name>
        <dbReference type="ChEBI" id="CHEBI:60344"/>
    </cofactor>
</comment>
<evidence type="ECO:0000256" key="6">
    <source>
        <dbReference type="ARBA" id="ARBA00023002"/>
    </source>
</evidence>
<evidence type="ECO:0000313" key="11">
    <source>
        <dbReference type="EMBL" id="CZT15973.1"/>
    </source>
</evidence>
<keyword evidence="6" id="KW-0560">Oxidoreductase</keyword>
<dbReference type="InterPro" id="IPR048328">
    <property type="entry name" value="Dyp_perox_C"/>
</dbReference>
<keyword evidence="4" id="KW-0479">Metal-binding</keyword>
<dbReference type="GO" id="GO:0005829">
    <property type="term" value="C:cytosol"/>
    <property type="evidence" value="ECO:0007669"/>
    <property type="project" value="TreeGrafter"/>
</dbReference>
<dbReference type="InterPro" id="IPR011008">
    <property type="entry name" value="Dimeric_a/b-barrel"/>
</dbReference>
<evidence type="ECO:0000256" key="4">
    <source>
        <dbReference type="ARBA" id="ARBA00022723"/>
    </source>
</evidence>